<evidence type="ECO:0000259" key="1">
    <source>
        <dbReference type="Pfam" id="PF18050"/>
    </source>
</evidence>
<dbReference type="STRING" id="56779.SAMN05421834_11033"/>
<reference evidence="3" key="1">
    <citation type="submission" date="2017-01" db="EMBL/GenBank/DDBJ databases">
        <authorList>
            <person name="Varghese N."/>
            <person name="Submissions S."/>
        </authorList>
    </citation>
    <scope>NUCLEOTIDE SEQUENCE [LARGE SCALE GENOMIC DNA]</scope>
    <source>
        <strain evidence="3">ATCC 700103</strain>
    </source>
</reference>
<feature type="domain" description="Cyclophilin-like" evidence="1">
    <location>
        <begin position="68"/>
        <end position="168"/>
    </location>
</feature>
<evidence type="ECO:0000313" key="2">
    <source>
        <dbReference type="EMBL" id="SIQ92188.1"/>
    </source>
</evidence>
<proteinExistence type="predicted"/>
<organism evidence="2 3">
    <name type="scientific">Halanaerobium kushneri</name>
    <dbReference type="NCBI Taxonomy" id="56779"/>
    <lineage>
        <taxon>Bacteria</taxon>
        <taxon>Bacillati</taxon>
        <taxon>Bacillota</taxon>
        <taxon>Clostridia</taxon>
        <taxon>Halanaerobiales</taxon>
        <taxon>Halanaerobiaceae</taxon>
        <taxon>Halanaerobium</taxon>
    </lineage>
</organism>
<evidence type="ECO:0000313" key="3">
    <source>
        <dbReference type="Proteomes" id="UP000185669"/>
    </source>
</evidence>
<dbReference type="InterPro" id="IPR029000">
    <property type="entry name" value="Cyclophilin-like_dom_sf"/>
</dbReference>
<gene>
    <name evidence="2" type="ORF">SAMN05421834_11033</name>
</gene>
<dbReference type="Proteomes" id="UP000185669">
    <property type="component" value="Unassembled WGS sequence"/>
</dbReference>
<dbReference type="Pfam" id="PF18050">
    <property type="entry name" value="Cyclophil_like2"/>
    <property type="match status" value="1"/>
</dbReference>
<dbReference type="SUPFAM" id="SSF50891">
    <property type="entry name" value="Cyclophilin-like"/>
    <property type="match status" value="1"/>
</dbReference>
<protein>
    <recommendedName>
        <fullName evidence="1">Cyclophilin-like domain-containing protein</fullName>
    </recommendedName>
</protein>
<dbReference type="EMBL" id="FTNC01000010">
    <property type="protein sequence ID" value="SIQ92188.1"/>
    <property type="molecule type" value="Genomic_DNA"/>
</dbReference>
<name>A0A1N6WQ50_9FIRM</name>
<dbReference type="AlphaFoldDB" id="A0A1N6WQ50"/>
<dbReference type="InterPro" id="IPR041183">
    <property type="entry name" value="Cyclophilin-like"/>
</dbReference>
<accession>A0A1N6WQ50</accession>
<dbReference type="RefSeq" id="WP_076544880.1">
    <property type="nucleotide sequence ID" value="NZ_FTNC01000010.1"/>
</dbReference>
<keyword evidence="3" id="KW-1185">Reference proteome</keyword>
<sequence length="182" mass="20228">MLKMFRNSNLFLLIAAAVILLAGFTEVGLNQKVHAQQRITKDEQLSGESKEVSLTNEEEEIKMGIRVESDGKTIVFKLNESTAARSLYEQLPMTIEVENYSNNEKIFYPENKLDVSDTPAADAKDGTLGYYAPWGDVIMFYGDFGSASGLYELGKVVSGGENIASLSGIIKIERYQIKKELK</sequence>
<dbReference type="Gene3D" id="2.40.100.20">
    <property type="match status" value="1"/>
</dbReference>